<evidence type="ECO:0000256" key="1">
    <source>
        <dbReference type="SAM" id="MobiDB-lite"/>
    </source>
</evidence>
<dbReference type="SUPFAM" id="SSF63825">
    <property type="entry name" value="YWTD domain"/>
    <property type="match status" value="1"/>
</dbReference>
<dbReference type="Pfam" id="PF21959">
    <property type="entry name" value="DUF6923"/>
    <property type="match status" value="1"/>
</dbReference>
<evidence type="ECO:0000259" key="3">
    <source>
        <dbReference type="Pfam" id="PF21959"/>
    </source>
</evidence>
<gene>
    <name evidence="4" type="ORF">B0H63DRAFT_557003</name>
</gene>
<dbReference type="EMBL" id="JAULSW010000002">
    <property type="protein sequence ID" value="KAK3389936.1"/>
    <property type="molecule type" value="Genomic_DNA"/>
</dbReference>
<dbReference type="Proteomes" id="UP001285441">
    <property type="component" value="Unassembled WGS sequence"/>
</dbReference>
<feature type="signal peptide" evidence="2">
    <location>
        <begin position="1"/>
        <end position="20"/>
    </location>
</feature>
<evidence type="ECO:0000313" key="5">
    <source>
        <dbReference type="Proteomes" id="UP001285441"/>
    </source>
</evidence>
<accession>A0AAE0NYB7</accession>
<feature type="region of interest" description="Disordered" evidence="1">
    <location>
        <begin position="160"/>
        <end position="179"/>
    </location>
</feature>
<comment type="caution">
    <text evidence="4">The sequence shown here is derived from an EMBL/GenBank/DDBJ whole genome shotgun (WGS) entry which is preliminary data.</text>
</comment>
<keyword evidence="5" id="KW-1185">Reference proteome</keyword>
<feature type="domain" description="DUF6923" evidence="3">
    <location>
        <begin position="217"/>
        <end position="415"/>
    </location>
</feature>
<evidence type="ECO:0000256" key="2">
    <source>
        <dbReference type="SAM" id="SignalP"/>
    </source>
</evidence>
<name>A0AAE0NYB7_9PEZI</name>
<reference evidence="4" key="2">
    <citation type="submission" date="2023-06" db="EMBL/GenBank/DDBJ databases">
        <authorList>
            <consortium name="Lawrence Berkeley National Laboratory"/>
            <person name="Haridas S."/>
            <person name="Hensen N."/>
            <person name="Bonometti L."/>
            <person name="Westerberg I."/>
            <person name="Brannstrom I.O."/>
            <person name="Guillou S."/>
            <person name="Cros-Aarteil S."/>
            <person name="Calhoun S."/>
            <person name="Kuo A."/>
            <person name="Mondo S."/>
            <person name="Pangilinan J."/>
            <person name="Riley R."/>
            <person name="LaButti K."/>
            <person name="Andreopoulos B."/>
            <person name="Lipzen A."/>
            <person name="Chen C."/>
            <person name="Yanf M."/>
            <person name="Daum C."/>
            <person name="Ng V."/>
            <person name="Clum A."/>
            <person name="Steindorff A."/>
            <person name="Ohm R."/>
            <person name="Martin F."/>
            <person name="Silar P."/>
            <person name="Natvig D."/>
            <person name="Lalanne C."/>
            <person name="Gautier V."/>
            <person name="Ament-velasquez S.L."/>
            <person name="Kruys A."/>
            <person name="Hutchinson M.I."/>
            <person name="Powell A.J."/>
            <person name="Barry K."/>
            <person name="Miller A.N."/>
            <person name="Grigoriev I.V."/>
            <person name="Debuchy R."/>
            <person name="Gladieux P."/>
            <person name="Thoren M.H."/>
            <person name="Johannesson H."/>
        </authorList>
    </citation>
    <scope>NUCLEOTIDE SEQUENCE</scope>
    <source>
        <strain evidence="4">CBS 232.78</strain>
    </source>
</reference>
<sequence length="420" mass="44539">MHCLQSLFPLLAAASHLVSAAPNNNARAGDVVQLASPPMITETVPAFTSTVTTVTKAGHYTLAAPGCIIPILCGLQGPIFFAPAPTVTTVIIVIPKETTYPCATPTTFIKPSWDTDCGCTKTKTFWWTPRPCYPVVDATISVTTTTETLACLTEISTTTETSTSTSETSTSTSSSATPEPTLTCDKYGYLSQNTNLYRVDLQTGANTRITNTLSGETNAIGYNVLDNFLYGRQAAAGGAFNLVRISAAGTRTIIRKLDAGVTGNVGDIDTQGNYWLSAGGKGWWRIDLVPGSITYGQVLEKGTANALGYNIADWVYIPSGGRFLWAVGNQTPGPARTATLLKFNMDTKVWTKVRDYANVPKSTWGAQYGIDIPQGVLYASDNTSGEIWKFPIDGSAATKVTNGPKSGQNDGARCVLAPAA</sequence>
<reference evidence="4" key="1">
    <citation type="journal article" date="2023" name="Mol. Phylogenet. Evol.">
        <title>Genome-scale phylogeny and comparative genomics of the fungal order Sordariales.</title>
        <authorList>
            <person name="Hensen N."/>
            <person name="Bonometti L."/>
            <person name="Westerberg I."/>
            <person name="Brannstrom I.O."/>
            <person name="Guillou S."/>
            <person name="Cros-Aarteil S."/>
            <person name="Calhoun S."/>
            <person name="Haridas S."/>
            <person name="Kuo A."/>
            <person name="Mondo S."/>
            <person name="Pangilinan J."/>
            <person name="Riley R."/>
            <person name="LaButti K."/>
            <person name="Andreopoulos B."/>
            <person name="Lipzen A."/>
            <person name="Chen C."/>
            <person name="Yan M."/>
            <person name="Daum C."/>
            <person name="Ng V."/>
            <person name="Clum A."/>
            <person name="Steindorff A."/>
            <person name="Ohm R.A."/>
            <person name="Martin F."/>
            <person name="Silar P."/>
            <person name="Natvig D.O."/>
            <person name="Lalanne C."/>
            <person name="Gautier V."/>
            <person name="Ament-Velasquez S.L."/>
            <person name="Kruys A."/>
            <person name="Hutchinson M.I."/>
            <person name="Powell A.J."/>
            <person name="Barry K."/>
            <person name="Miller A.N."/>
            <person name="Grigoriev I.V."/>
            <person name="Debuchy R."/>
            <person name="Gladieux P."/>
            <person name="Hiltunen Thoren M."/>
            <person name="Johannesson H."/>
        </authorList>
    </citation>
    <scope>NUCLEOTIDE SEQUENCE</scope>
    <source>
        <strain evidence="4">CBS 232.78</strain>
    </source>
</reference>
<proteinExistence type="predicted"/>
<dbReference type="InterPro" id="IPR054215">
    <property type="entry name" value="DUF6923"/>
</dbReference>
<dbReference type="AlphaFoldDB" id="A0AAE0NYB7"/>
<keyword evidence="2" id="KW-0732">Signal</keyword>
<organism evidence="4 5">
    <name type="scientific">Podospora didyma</name>
    <dbReference type="NCBI Taxonomy" id="330526"/>
    <lineage>
        <taxon>Eukaryota</taxon>
        <taxon>Fungi</taxon>
        <taxon>Dikarya</taxon>
        <taxon>Ascomycota</taxon>
        <taxon>Pezizomycotina</taxon>
        <taxon>Sordariomycetes</taxon>
        <taxon>Sordariomycetidae</taxon>
        <taxon>Sordariales</taxon>
        <taxon>Podosporaceae</taxon>
        <taxon>Podospora</taxon>
    </lineage>
</organism>
<protein>
    <recommendedName>
        <fullName evidence="3">DUF6923 domain-containing protein</fullName>
    </recommendedName>
</protein>
<evidence type="ECO:0000313" key="4">
    <source>
        <dbReference type="EMBL" id="KAK3389936.1"/>
    </source>
</evidence>
<feature type="chain" id="PRO_5042002381" description="DUF6923 domain-containing protein" evidence="2">
    <location>
        <begin position="21"/>
        <end position="420"/>
    </location>
</feature>